<name>A0A6H3NQ57_9LEPT</name>
<evidence type="ECO:0000313" key="3">
    <source>
        <dbReference type="Proteomes" id="UP000297649"/>
    </source>
</evidence>
<dbReference type="AlphaFoldDB" id="A0A6H3NQ57"/>
<organism evidence="2 3">
    <name type="scientific">Leptospira bandrabouensis</name>
    <dbReference type="NCBI Taxonomy" id="2484903"/>
    <lineage>
        <taxon>Bacteria</taxon>
        <taxon>Pseudomonadati</taxon>
        <taxon>Spirochaetota</taxon>
        <taxon>Spirochaetia</taxon>
        <taxon>Leptospirales</taxon>
        <taxon>Leptospiraceae</taxon>
        <taxon>Leptospira</taxon>
    </lineage>
</organism>
<dbReference type="EMBL" id="RQHU01000019">
    <property type="protein sequence ID" value="TGN12797.1"/>
    <property type="molecule type" value="Genomic_DNA"/>
</dbReference>
<dbReference type="Pfam" id="PF05272">
    <property type="entry name" value="VapE-like_dom"/>
    <property type="match status" value="1"/>
</dbReference>
<reference evidence="2" key="1">
    <citation type="journal article" date="2019" name="PLoS Negl. Trop. Dis.">
        <title>Revisiting the worldwide diversity of Leptospira species in the environment.</title>
        <authorList>
            <person name="Vincent A.T."/>
            <person name="Schiettekatte O."/>
            <person name="Bourhy P."/>
            <person name="Veyrier F.J."/>
            <person name="Picardeau M."/>
        </authorList>
    </citation>
    <scope>NUCLEOTIDE SEQUENCE [LARGE SCALE GENOMIC DNA]</scope>
    <source>
        <strain evidence="2">201601109</strain>
    </source>
</reference>
<dbReference type="Proteomes" id="UP000297649">
    <property type="component" value="Unassembled WGS sequence"/>
</dbReference>
<keyword evidence="3" id="KW-1185">Reference proteome</keyword>
<dbReference type="InterPro" id="IPR007936">
    <property type="entry name" value="VapE-like_dom"/>
</dbReference>
<protein>
    <recommendedName>
        <fullName evidence="1">Virulence-associated protein E-like domain-containing protein</fullName>
    </recommendedName>
</protein>
<evidence type="ECO:0000259" key="1">
    <source>
        <dbReference type="Pfam" id="PF05272"/>
    </source>
</evidence>
<dbReference type="RefSeq" id="WP_135744040.1">
    <property type="nucleotide sequence ID" value="NZ_RQHT01000012.1"/>
</dbReference>
<comment type="caution">
    <text evidence="2">The sequence shown here is derived from an EMBL/GenBank/DDBJ whole genome shotgun (WGS) entry which is preliminary data.</text>
</comment>
<dbReference type="PANTHER" id="PTHR34985:SF1">
    <property type="entry name" value="SLR0554 PROTEIN"/>
    <property type="match status" value="1"/>
</dbReference>
<feature type="domain" description="Virulence-associated protein E-like" evidence="1">
    <location>
        <begin position="184"/>
        <end position="399"/>
    </location>
</feature>
<dbReference type="PANTHER" id="PTHR34985">
    <property type="entry name" value="SLR0554 PROTEIN"/>
    <property type="match status" value="1"/>
</dbReference>
<proteinExistence type="predicted"/>
<gene>
    <name evidence="2" type="ORF">EHR08_15735</name>
</gene>
<dbReference type="OrthoDB" id="316338at2"/>
<sequence>MIELVQKELQKSIPAKYYEGFFSRMTLVKMNESRIVFGLEGSGASTTKKHIENKYFNELESAVSSSVGKRKIEILVLEKIDTTKTPKQSDKIDYDGEVHKVESYLKDHLTIRYNVLNRCLEHKPKGMKDYILWSDRDFSDLYLNLRRQKEFKYVSRDTLLAILTSSFVPSFHPVREYFPSIADQWDGKTDYIGQVCSCVNVTNDIKFRQFFEKWLFASLHTLYSERPFKNEYCLIFQGSQGWFKSTFIDGLIPKALAPYYNSRIPENLKSKDLVIMASSVFIWNLDEIDSITRKKEAAELKQFLSNSVAIERAAYGRNMQSWTRISNFLGACNKVEFLIDETGNRRFIVFSLAEAIKINKFQKIPIEKFWAQVYCKYKKAKTSQIYMSPEEKLAIAANNLQYEYHNNDYEIILKYFQMLPLNQYDSKNKNHQWLSATDIFLFIHSKHPTFKMNTAWIGRGLMQLKFEKRRTNANGKQFLVSIQNQKN</sequence>
<evidence type="ECO:0000313" key="2">
    <source>
        <dbReference type="EMBL" id="TGN12797.1"/>
    </source>
</evidence>
<accession>A0A6H3NQ57</accession>